<organism evidence="4 5">
    <name type="scientific">Lentinula boryana</name>
    <dbReference type="NCBI Taxonomy" id="40481"/>
    <lineage>
        <taxon>Eukaryota</taxon>
        <taxon>Fungi</taxon>
        <taxon>Dikarya</taxon>
        <taxon>Basidiomycota</taxon>
        <taxon>Agaricomycotina</taxon>
        <taxon>Agaricomycetes</taxon>
        <taxon>Agaricomycetidae</taxon>
        <taxon>Agaricales</taxon>
        <taxon>Marasmiineae</taxon>
        <taxon>Omphalotaceae</taxon>
        <taxon>Lentinula</taxon>
    </lineage>
</organism>
<evidence type="ECO:0000256" key="2">
    <source>
        <dbReference type="ARBA" id="ARBA00022857"/>
    </source>
</evidence>
<evidence type="ECO:0000313" key="5">
    <source>
        <dbReference type="Proteomes" id="UP001163828"/>
    </source>
</evidence>
<dbReference type="InterPro" id="IPR036291">
    <property type="entry name" value="NAD(P)-bd_dom_sf"/>
</dbReference>
<sequence length="281" mass="29486">MLSQRLTRVALVTGAAQGIGKAIALRLASDGLKIALNDIQSKGDQLEFIAEEIKKSYGSEVCVFPGDVSEERDVENMVETVSKSLGSLDVMVANAGISGSLTSILETSKYLSKEQWDDVLRVNSKGVFLCYKYAAKQMVAQGRSGGRIIGASSVAGKQGMTHTSAYTASKFAVRGITQVAALEFGQYGITVNAYAPGAIESSMCAFGPSFTPRDIPDVHETAQAANLSASPVGKAFSNSLPSFSTLGKTGDIAGLVSYLASQESGYITGQTISINGGMYFD</sequence>
<comment type="similarity">
    <text evidence="1 3">Belongs to the short-chain dehydrogenases/reductases (SDR) family.</text>
</comment>
<dbReference type="PRINTS" id="PR00080">
    <property type="entry name" value="SDRFAMILY"/>
</dbReference>
<dbReference type="PROSITE" id="PS00061">
    <property type="entry name" value="ADH_SHORT"/>
    <property type="match status" value="1"/>
</dbReference>
<evidence type="ECO:0000256" key="3">
    <source>
        <dbReference type="RuleBase" id="RU000363"/>
    </source>
</evidence>
<name>A0ABQ8QQR6_9AGAR</name>
<proteinExistence type="inferred from homology"/>
<protein>
    <recommendedName>
        <fullName evidence="6">Acetoin reductase family protein</fullName>
    </recommendedName>
</protein>
<dbReference type="Pfam" id="PF00106">
    <property type="entry name" value="adh_short"/>
    <property type="match status" value="1"/>
</dbReference>
<dbReference type="InterPro" id="IPR020904">
    <property type="entry name" value="Sc_DH/Rdtase_CS"/>
</dbReference>
<dbReference type="PRINTS" id="PR00081">
    <property type="entry name" value="GDHRDH"/>
</dbReference>
<keyword evidence="2" id="KW-0521">NADP</keyword>
<gene>
    <name evidence="4" type="ORF">F5050DRAFT_1803731</name>
</gene>
<dbReference type="InterPro" id="IPR002347">
    <property type="entry name" value="SDR_fam"/>
</dbReference>
<dbReference type="PANTHER" id="PTHR42760:SF121">
    <property type="entry name" value="3-OXOACYL-(ACYL-CARRIER-PROTEIN) REDUCTASE"/>
    <property type="match status" value="1"/>
</dbReference>
<dbReference type="EMBL" id="MU790516">
    <property type="protein sequence ID" value="KAJ4000831.1"/>
    <property type="molecule type" value="Genomic_DNA"/>
</dbReference>
<dbReference type="Gene3D" id="3.40.50.720">
    <property type="entry name" value="NAD(P)-binding Rossmann-like Domain"/>
    <property type="match status" value="1"/>
</dbReference>
<comment type="caution">
    <text evidence="4">The sequence shown here is derived from an EMBL/GenBank/DDBJ whole genome shotgun (WGS) entry which is preliminary data.</text>
</comment>
<dbReference type="SUPFAM" id="SSF51735">
    <property type="entry name" value="NAD(P)-binding Rossmann-fold domains"/>
    <property type="match status" value="1"/>
</dbReference>
<evidence type="ECO:0000313" key="4">
    <source>
        <dbReference type="EMBL" id="KAJ4000831.1"/>
    </source>
</evidence>
<evidence type="ECO:0000256" key="1">
    <source>
        <dbReference type="ARBA" id="ARBA00006484"/>
    </source>
</evidence>
<dbReference type="Pfam" id="PF13561">
    <property type="entry name" value="adh_short_C2"/>
    <property type="match status" value="1"/>
</dbReference>
<evidence type="ECO:0008006" key="6">
    <source>
        <dbReference type="Google" id="ProtNLM"/>
    </source>
</evidence>
<dbReference type="PANTHER" id="PTHR42760">
    <property type="entry name" value="SHORT-CHAIN DEHYDROGENASES/REDUCTASES FAMILY MEMBER"/>
    <property type="match status" value="1"/>
</dbReference>
<dbReference type="Proteomes" id="UP001163828">
    <property type="component" value="Unassembled WGS sequence"/>
</dbReference>
<reference evidence="4" key="1">
    <citation type="submission" date="2022-08" db="EMBL/GenBank/DDBJ databases">
        <authorList>
            <consortium name="DOE Joint Genome Institute"/>
            <person name="Min B."/>
            <person name="Riley R."/>
            <person name="Sierra-Patev S."/>
            <person name="Naranjo-Ortiz M."/>
            <person name="Looney B."/>
            <person name="Konkel Z."/>
            <person name="Slot J.C."/>
            <person name="Sakamoto Y."/>
            <person name="Steenwyk J.L."/>
            <person name="Rokas A."/>
            <person name="Carro J."/>
            <person name="Camarero S."/>
            <person name="Ferreira P."/>
            <person name="Molpeceres G."/>
            <person name="Ruiz-Duenas F.J."/>
            <person name="Serrano A."/>
            <person name="Henrissat B."/>
            <person name="Drula E."/>
            <person name="Hughes K.W."/>
            <person name="Mata J.L."/>
            <person name="Ishikawa N.K."/>
            <person name="Vargas-Isla R."/>
            <person name="Ushijima S."/>
            <person name="Smith C.A."/>
            <person name="Ahrendt S."/>
            <person name="Andreopoulos W."/>
            <person name="He G."/>
            <person name="Labutti K."/>
            <person name="Lipzen A."/>
            <person name="Ng V."/>
            <person name="Sandor L."/>
            <person name="Barry K."/>
            <person name="Martinez A.T."/>
            <person name="Xiao Y."/>
            <person name="Gibbons J.G."/>
            <person name="Terashima K."/>
            <person name="Hibbett D.S."/>
            <person name="Grigoriev I.V."/>
        </authorList>
    </citation>
    <scope>NUCLEOTIDE SEQUENCE</scope>
    <source>
        <strain evidence="4">TFB10827</strain>
    </source>
</reference>
<accession>A0ABQ8QQR6</accession>
<keyword evidence="5" id="KW-1185">Reference proteome</keyword>